<reference evidence="3 4" key="1">
    <citation type="journal article" date="2015" name="Int. J. Syst. Evol. Microbiol.">
        <title>Hyunsoonleella pacifica sp. nov., isolated from seawater of South Pacific Gyre.</title>
        <authorList>
            <person name="Gao X."/>
            <person name="Zhang Z."/>
            <person name="Dai X."/>
            <person name="Zhang X.H."/>
        </authorList>
    </citation>
    <scope>NUCLEOTIDE SEQUENCE [LARGE SCALE GENOMIC DNA]</scope>
    <source>
        <strain evidence="3 4">SW033</strain>
    </source>
</reference>
<dbReference type="EMBL" id="SIRS01000001">
    <property type="protein sequence ID" value="TBN18706.1"/>
    <property type="molecule type" value="Genomic_DNA"/>
</dbReference>
<evidence type="ECO:0000259" key="2">
    <source>
        <dbReference type="Pfam" id="PF12625"/>
    </source>
</evidence>
<protein>
    <recommendedName>
        <fullName evidence="2">HTH-type transcriptional regulator AraC-type N-terminal domain-containing protein</fullName>
    </recommendedName>
</protein>
<gene>
    <name evidence="3" type="ORF">EYD46_01170</name>
</gene>
<dbReference type="Pfam" id="PF12625">
    <property type="entry name" value="Arabinose_bd"/>
    <property type="match status" value="1"/>
</dbReference>
<keyword evidence="4" id="KW-1185">Reference proteome</keyword>
<dbReference type="OrthoDB" id="5582699at2"/>
<evidence type="ECO:0000313" key="4">
    <source>
        <dbReference type="Proteomes" id="UP000292372"/>
    </source>
</evidence>
<dbReference type="Proteomes" id="UP000292372">
    <property type="component" value="Unassembled WGS sequence"/>
</dbReference>
<dbReference type="AlphaFoldDB" id="A0A4Q9FSB4"/>
<accession>A0A4Q9FSB4</accession>
<name>A0A4Q9FSB4_9FLAO</name>
<feature type="domain" description="HTH-type transcriptional regulator AraC-type N-terminal" evidence="2">
    <location>
        <begin position="34"/>
        <end position="168"/>
    </location>
</feature>
<evidence type="ECO:0000256" key="1">
    <source>
        <dbReference type="ARBA" id="ARBA00023125"/>
    </source>
</evidence>
<proteinExistence type="predicted"/>
<dbReference type="GO" id="GO:0000976">
    <property type="term" value="F:transcription cis-regulatory region binding"/>
    <property type="evidence" value="ECO:0007669"/>
    <property type="project" value="TreeGrafter"/>
</dbReference>
<keyword evidence="1" id="KW-0238">DNA-binding</keyword>
<dbReference type="InterPro" id="IPR032687">
    <property type="entry name" value="AraC-type_N"/>
</dbReference>
<dbReference type="GO" id="GO:0003700">
    <property type="term" value="F:DNA-binding transcription factor activity"/>
    <property type="evidence" value="ECO:0007669"/>
    <property type="project" value="TreeGrafter"/>
</dbReference>
<organism evidence="3 4">
    <name type="scientific">Hyunsoonleella pacifica</name>
    <dbReference type="NCBI Taxonomy" id="1080224"/>
    <lineage>
        <taxon>Bacteria</taxon>
        <taxon>Pseudomonadati</taxon>
        <taxon>Bacteroidota</taxon>
        <taxon>Flavobacteriia</taxon>
        <taxon>Flavobacteriales</taxon>
        <taxon>Flavobacteriaceae</taxon>
    </lineage>
</organism>
<dbReference type="PANTHER" id="PTHR47894:SF1">
    <property type="entry name" value="HTH-TYPE TRANSCRIPTIONAL REGULATOR VQSM"/>
    <property type="match status" value="1"/>
</dbReference>
<dbReference type="Gene3D" id="1.10.10.60">
    <property type="entry name" value="Homeodomain-like"/>
    <property type="match status" value="1"/>
</dbReference>
<sequence length="317" mass="36281">MKIFAPYLDSLLEYATHQNLDVNALKGILVDPIINLKDPREMISGQEYMVIFNKIIKAADNEYCGLNFGCYLNMGALGLVLEISLSTSSIIQGVYILQNFLDNKFPLVSASIEQDSEHFILQLNSSVSDFDIKRNLLDMVLSIVYRELKLMLPTGFEPSVKLPFTDSQPYLNLLKTEIAFNTNYQLILPIEVVKKEINNNRVKEIELLLPKFLAMLNANKEDNELFSSQIRSMTLHMCAPEIPNFEQVQKQFPYSKRTIQRKLTLEGTSFRDIVNTIKEELSNYLINEKHLKTKDVAHILGYSESSAYLHAVKSWSN</sequence>
<evidence type="ECO:0000313" key="3">
    <source>
        <dbReference type="EMBL" id="TBN18706.1"/>
    </source>
</evidence>
<dbReference type="PANTHER" id="PTHR47894">
    <property type="entry name" value="HTH-TYPE TRANSCRIPTIONAL REGULATOR GADX"/>
    <property type="match status" value="1"/>
</dbReference>
<dbReference type="RefSeq" id="WP_130935224.1">
    <property type="nucleotide sequence ID" value="NZ_BMEE01000001.1"/>
</dbReference>
<comment type="caution">
    <text evidence="3">The sequence shown here is derived from an EMBL/GenBank/DDBJ whole genome shotgun (WGS) entry which is preliminary data.</text>
</comment>
<dbReference type="GO" id="GO:0005829">
    <property type="term" value="C:cytosol"/>
    <property type="evidence" value="ECO:0007669"/>
    <property type="project" value="TreeGrafter"/>
</dbReference>